<dbReference type="InterPro" id="IPR011059">
    <property type="entry name" value="Metal-dep_hydrolase_composite"/>
</dbReference>
<evidence type="ECO:0000256" key="5">
    <source>
        <dbReference type="PIRNR" id="PIRNR038994"/>
    </source>
</evidence>
<gene>
    <name evidence="7" type="ORF">SD71_05605</name>
</gene>
<keyword evidence="3 5" id="KW-0378">Hydrolase</keyword>
<dbReference type="InterPro" id="IPR032466">
    <property type="entry name" value="Metal_Hydrolase"/>
</dbReference>
<dbReference type="SUPFAM" id="SSF51556">
    <property type="entry name" value="Metallo-dependent hydrolases"/>
    <property type="match status" value="1"/>
</dbReference>
<reference evidence="7 8" key="1">
    <citation type="submission" date="2014-12" db="EMBL/GenBank/DDBJ databases">
        <title>Draft genome sequence of Cohnella kolymensis strain B-2846.</title>
        <authorList>
            <person name="Karlyshev A.V."/>
            <person name="Kudryashova E.B."/>
        </authorList>
    </citation>
    <scope>NUCLEOTIDE SEQUENCE [LARGE SCALE GENOMIC DNA]</scope>
    <source>
        <strain evidence="7 8">VKM B-2846</strain>
    </source>
</reference>
<comment type="caution">
    <text evidence="7">The sequence shown here is derived from an EMBL/GenBank/DDBJ whole genome shotgun (WGS) entry which is preliminary data.</text>
</comment>
<dbReference type="Proteomes" id="UP000054526">
    <property type="component" value="Unassembled WGS sequence"/>
</dbReference>
<dbReference type="InterPro" id="IPR006680">
    <property type="entry name" value="Amidohydro-rel"/>
</dbReference>
<feature type="domain" description="Amidohydrolase-related" evidence="6">
    <location>
        <begin position="55"/>
        <end position="385"/>
    </location>
</feature>
<dbReference type="Gene3D" id="2.30.40.10">
    <property type="entry name" value="Urease, subunit C, domain 1"/>
    <property type="match status" value="1"/>
</dbReference>
<evidence type="ECO:0000256" key="1">
    <source>
        <dbReference type="ARBA" id="ARBA00010716"/>
    </source>
</evidence>
<dbReference type="Gene3D" id="3.20.20.140">
    <property type="entry name" value="Metal-dependent hydrolases"/>
    <property type="match status" value="1"/>
</dbReference>
<evidence type="ECO:0000256" key="2">
    <source>
        <dbReference type="ARBA" id="ARBA00022723"/>
    </source>
</evidence>
<dbReference type="NCBIfam" id="TIGR00221">
    <property type="entry name" value="nagA"/>
    <property type="match status" value="1"/>
</dbReference>
<keyword evidence="8" id="KW-1185">Reference proteome</keyword>
<evidence type="ECO:0000259" key="6">
    <source>
        <dbReference type="Pfam" id="PF01979"/>
    </source>
</evidence>
<keyword evidence="4 5" id="KW-0119">Carbohydrate metabolism</keyword>
<evidence type="ECO:0000313" key="7">
    <source>
        <dbReference type="EMBL" id="KIL36871.1"/>
    </source>
</evidence>
<protein>
    <submittedName>
        <fullName evidence="7">N-acetylglucosamine-6-phosphate deacetylase</fullName>
    </submittedName>
</protein>
<dbReference type="SUPFAM" id="SSF51338">
    <property type="entry name" value="Composite domain of metallo-dependent hydrolases"/>
    <property type="match status" value="1"/>
</dbReference>
<sequence>MSGQLLIHNGRIVTPNGMIEKGWIRFNDGIIEEIGSSPAHEDRGTAHVLDAQGGWVLPGFIDVHVHGGAGHDFMDADVEGLNEITRFHAAHGTTGILATSLTASRDDLTGVLERISSYMSAPMPYAQVLGVHFEGPFISEKWKGAQNPAHIVPPQLDWLEDWAARFPGIIKIQTLAPETDGALDYIEGLARHGIVPSCGHTDATYEQITAAADRGLRHAVHAFNAMKIFHHREPGTVGAVLTDDRIIAEVIADGHHVHPAGIKLLHSAKGTDNLILVTDAMAAAGMPDGDYNLGGLPVRMTCGVARLKEGDSLAGSTLNMISAVRFLVREVGVPVEQASRMASSNPARQLGIAHQTGTLEAGKRADILLLNDALELQKVWIGGREIQS</sequence>
<accession>A0ABR5A724</accession>
<evidence type="ECO:0000256" key="3">
    <source>
        <dbReference type="ARBA" id="ARBA00022801"/>
    </source>
</evidence>
<dbReference type="PANTHER" id="PTHR11113">
    <property type="entry name" value="N-ACETYLGLUCOSAMINE-6-PHOSPHATE DEACETYLASE"/>
    <property type="match status" value="1"/>
</dbReference>
<proteinExistence type="inferred from homology"/>
<name>A0ABR5A724_9BACL</name>
<keyword evidence="2" id="KW-0479">Metal-binding</keyword>
<dbReference type="PANTHER" id="PTHR11113:SF14">
    <property type="entry name" value="N-ACETYLGLUCOSAMINE-6-PHOSPHATE DEACETYLASE"/>
    <property type="match status" value="1"/>
</dbReference>
<dbReference type="InterPro" id="IPR003764">
    <property type="entry name" value="GlcNAc_6-P_deAcase"/>
</dbReference>
<organism evidence="7 8">
    <name type="scientific">Cohnella kolymensis</name>
    <dbReference type="NCBI Taxonomy" id="1590652"/>
    <lineage>
        <taxon>Bacteria</taxon>
        <taxon>Bacillati</taxon>
        <taxon>Bacillota</taxon>
        <taxon>Bacilli</taxon>
        <taxon>Bacillales</taxon>
        <taxon>Paenibacillaceae</taxon>
        <taxon>Cohnella</taxon>
    </lineage>
</organism>
<evidence type="ECO:0000313" key="8">
    <source>
        <dbReference type="Proteomes" id="UP000054526"/>
    </source>
</evidence>
<dbReference type="RefSeq" id="WP_041060769.1">
    <property type="nucleotide sequence ID" value="NZ_JXAL01000004.1"/>
</dbReference>
<dbReference type="PIRSF" id="PIRSF038994">
    <property type="entry name" value="NagA"/>
    <property type="match status" value="1"/>
</dbReference>
<evidence type="ECO:0000256" key="4">
    <source>
        <dbReference type="ARBA" id="ARBA00023277"/>
    </source>
</evidence>
<comment type="similarity">
    <text evidence="1 5">Belongs to the metallo-dependent hydrolases superfamily. NagA family.</text>
</comment>
<dbReference type="EMBL" id="JXAL01000004">
    <property type="protein sequence ID" value="KIL36871.1"/>
    <property type="molecule type" value="Genomic_DNA"/>
</dbReference>
<dbReference type="CDD" id="cd00854">
    <property type="entry name" value="NagA"/>
    <property type="match status" value="1"/>
</dbReference>
<dbReference type="Pfam" id="PF01979">
    <property type="entry name" value="Amidohydro_1"/>
    <property type="match status" value="1"/>
</dbReference>